<dbReference type="PRINTS" id="PR00332">
    <property type="entry name" value="HISTRIAD"/>
</dbReference>
<gene>
    <name evidence="6" type="ORF">NSCI0253_LOCUS16444</name>
</gene>
<evidence type="ECO:0000259" key="5">
    <source>
        <dbReference type="PROSITE" id="PS51084"/>
    </source>
</evidence>
<dbReference type="InterPro" id="IPR011146">
    <property type="entry name" value="HIT-like"/>
</dbReference>
<feature type="active site" description="Tele-AMP-histidine intermediate" evidence="1">
    <location>
        <position position="104"/>
    </location>
</feature>
<sequence>MAQYDPENIFSKIIDGKVPCFKVFESKFSLAFLDAFPVVTGHTLIVPKAKGYTSFLEMPADKAADFLSDLQKVSAAVQEATGATAINIWQNNGQDAGQTVFHPHFHIVPRFPGDNLVQYPASKETMISEDEAAPLAKKINDQLHPPKPLKKAKFVKVDSIRPDSKGLNLHLKIVEEPKEAESKVQTFWEVLAADASGSVVLSLRESQKEAISVGKTYDIRNGGVKMVKGHVRVAVDKWGKIEPSDDDVEALTSPEKNVSATEYELVPGQ</sequence>
<evidence type="ECO:0000313" key="6">
    <source>
        <dbReference type="EMBL" id="CAD8842096.1"/>
    </source>
</evidence>
<dbReference type="EMBL" id="HBFQ01023397">
    <property type="protein sequence ID" value="CAD8842096.1"/>
    <property type="molecule type" value="Transcribed_RNA"/>
</dbReference>
<dbReference type="SUPFAM" id="SSF50249">
    <property type="entry name" value="Nucleic acid-binding proteins"/>
    <property type="match status" value="1"/>
</dbReference>
<organism evidence="6">
    <name type="scientific">Noctiluca scintillans</name>
    <name type="common">Sea sparkle</name>
    <name type="synonym">Red tide dinoflagellate</name>
    <dbReference type="NCBI Taxonomy" id="2966"/>
    <lineage>
        <taxon>Eukaryota</taxon>
        <taxon>Sar</taxon>
        <taxon>Alveolata</taxon>
        <taxon>Dinophyceae</taxon>
        <taxon>Noctilucales</taxon>
        <taxon>Noctilucaceae</taxon>
        <taxon>Noctiluca</taxon>
    </lineage>
</organism>
<dbReference type="PANTHER" id="PTHR47670">
    <property type="entry name" value="ADENYLYLSULFATASE HINT3"/>
    <property type="match status" value="1"/>
</dbReference>
<dbReference type="InterPro" id="IPR048970">
    <property type="entry name" value="OB_Ssb-like"/>
</dbReference>
<dbReference type="Gene3D" id="3.30.428.10">
    <property type="entry name" value="HIT-like"/>
    <property type="match status" value="1"/>
</dbReference>
<dbReference type="PROSITE" id="PS51084">
    <property type="entry name" value="HIT_2"/>
    <property type="match status" value="1"/>
</dbReference>
<proteinExistence type="predicted"/>
<dbReference type="GO" id="GO:0047627">
    <property type="term" value="F:adenylylsulfatase activity"/>
    <property type="evidence" value="ECO:0007669"/>
    <property type="project" value="TreeGrafter"/>
</dbReference>
<feature type="short sequence motif" description="Histidine triad motif" evidence="2 3">
    <location>
        <begin position="102"/>
        <end position="106"/>
    </location>
</feature>
<feature type="region of interest" description="Disordered" evidence="4">
    <location>
        <begin position="244"/>
        <end position="269"/>
    </location>
</feature>
<feature type="domain" description="HIT" evidence="5">
    <location>
        <begin position="9"/>
        <end position="117"/>
    </location>
</feature>
<accession>A0A7S1A421</accession>
<reference evidence="6" key="1">
    <citation type="submission" date="2021-01" db="EMBL/GenBank/DDBJ databases">
        <authorList>
            <person name="Corre E."/>
            <person name="Pelletier E."/>
            <person name="Niang G."/>
            <person name="Scheremetjew M."/>
            <person name="Finn R."/>
            <person name="Kale V."/>
            <person name="Holt S."/>
            <person name="Cochrane G."/>
            <person name="Meng A."/>
            <person name="Brown T."/>
            <person name="Cohen L."/>
        </authorList>
    </citation>
    <scope>NUCLEOTIDE SEQUENCE</scope>
</reference>
<protein>
    <recommendedName>
        <fullName evidence="5">HIT domain-containing protein</fullName>
    </recommendedName>
</protein>
<dbReference type="Gene3D" id="2.40.50.140">
    <property type="entry name" value="Nucleic acid-binding proteins"/>
    <property type="match status" value="1"/>
</dbReference>
<dbReference type="InterPro" id="IPR012340">
    <property type="entry name" value="NA-bd_OB-fold"/>
</dbReference>
<dbReference type="GO" id="GO:0006790">
    <property type="term" value="P:sulfur compound metabolic process"/>
    <property type="evidence" value="ECO:0007669"/>
    <property type="project" value="TreeGrafter"/>
</dbReference>
<dbReference type="PANTHER" id="PTHR47670:SF1">
    <property type="entry name" value="ADENYLYLSULFATASE HINT3"/>
    <property type="match status" value="1"/>
</dbReference>
<dbReference type="InterPro" id="IPR036265">
    <property type="entry name" value="HIT-like_sf"/>
</dbReference>
<evidence type="ECO:0000256" key="1">
    <source>
        <dbReference type="PIRSR" id="PIRSR601310-1"/>
    </source>
</evidence>
<dbReference type="Pfam" id="PF01230">
    <property type="entry name" value="HIT"/>
    <property type="match status" value="1"/>
</dbReference>
<dbReference type="SUPFAM" id="SSF54197">
    <property type="entry name" value="HIT-like"/>
    <property type="match status" value="1"/>
</dbReference>
<evidence type="ECO:0000256" key="4">
    <source>
        <dbReference type="SAM" id="MobiDB-lite"/>
    </source>
</evidence>
<dbReference type="Pfam" id="PF21473">
    <property type="entry name" value="OB_Ssb-like"/>
    <property type="match status" value="1"/>
</dbReference>
<dbReference type="InterPro" id="IPR001310">
    <property type="entry name" value="Histidine_triad_HIT"/>
</dbReference>
<evidence type="ECO:0000256" key="3">
    <source>
        <dbReference type="PROSITE-ProRule" id="PRU00464"/>
    </source>
</evidence>
<dbReference type="GO" id="GO:0009150">
    <property type="term" value="P:purine ribonucleotide metabolic process"/>
    <property type="evidence" value="ECO:0007669"/>
    <property type="project" value="TreeGrafter"/>
</dbReference>
<dbReference type="AlphaFoldDB" id="A0A7S1A421"/>
<name>A0A7S1A421_NOCSC</name>
<evidence type="ECO:0000256" key="2">
    <source>
        <dbReference type="PIRSR" id="PIRSR601310-3"/>
    </source>
</evidence>